<comment type="caution">
    <text evidence="2">The sequence shown here is derived from an EMBL/GenBank/DDBJ whole genome shotgun (WGS) entry which is preliminary data.</text>
</comment>
<feature type="region of interest" description="Disordered" evidence="1">
    <location>
        <begin position="44"/>
        <end position="65"/>
    </location>
</feature>
<evidence type="ECO:0000256" key="1">
    <source>
        <dbReference type="SAM" id="MobiDB-lite"/>
    </source>
</evidence>
<evidence type="ECO:0000313" key="3">
    <source>
        <dbReference type="Proteomes" id="UP000036449"/>
    </source>
</evidence>
<gene>
    <name evidence="2" type="ORF">VQ03_01950</name>
</gene>
<proteinExistence type="predicted"/>
<accession>A0A0J6TFG0</accession>
<reference evidence="2 3" key="1">
    <citation type="submission" date="2015-03" db="EMBL/GenBank/DDBJ databases">
        <title>Genome sequencing of Methylobacterium tarhaniae DSM 25844.</title>
        <authorList>
            <person name="Chaudhry V."/>
            <person name="Patil P.B."/>
        </authorList>
    </citation>
    <scope>NUCLEOTIDE SEQUENCE [LARGE SCALE GENOMIC DNA]</scope>
    <source>
        <strain evidence="2 3">DSM 25844</strain>
    </source>
</reference>
<protein>
    <submittedName>
        <fullName evidence="2">Uncharacterized protein</fullName>
    </submittedName>
</protein>
<name>A0A0J6TFG0_9HYPH</name>
<evidence type="ECO:0000313" key="2">
    <source>
        <dbReference type="EMBL" id="KMO44664.1"/>
    </source>
</evidence>
<dbReference type="EMBL" id="LABZ01000012">
    <property type="protein sequence ID" value="KMO44664.1"/>
    <property type="molecule type" value="Genomic_DNA"/>
</dbReference>
<dbReference type="AlphaFoldDB" id="A0A0J6TFG0"/>
<organism evidence="2 3">
    <name type="scientific">Methylobacterium tarhaniae</name>
    <dbReference type="NCBI Taxonomy" id="1187852"/>
    <lineage>
        <taxon>Bacteria</taxon>
        <taxon>Pseudomonadati</taxon>
        <taxon>Pseudomonadota</taxon>
        <taxon>Alphaproteobacteria</taxon>
        <taxon>Hyphomicrobiales</taxon>
        <taxon>Methylobacteriaceae</taxon>
        <taxon>Methylobacterium</taxon>
    </lineage>
</organism>
<keyword evidence="3" id="KW-1185">Reference proteome</keyword>
<dbReference type="Proteomes" id="UP000036449">
    <property type="component" value="Unassembled WGS sequence"/>
</dbReference>
<feature type="compositionally biased region" description="Basic and acidic residues" evidence="1">
    <location>
        <begin position="52"/>
        <end position="65"/>
    </location>
</feature>
<sequence length="65" mass="7470">MPALSLPLPRSASGPRPPRPALLGLWWRRARDRRILADLTPAQMRDTGLDPDAVRRESRKPFWRA</sequence>
<dbReference type="RefSeq" id="WP_048449168.1">
    <property type="nucleotide sequence ID" value="NZ_LABZ01000012.1"/>
</dbReference>
<dbReference type="PATRIC" id="fig|1187852.3.peg.555"/>